<evidence type="ECO:0000256" key="1">
    <source>
        <dbReference type="ARBA" id="ARBA00022485"/>
    </source>
</evidence>
<evidence type="ECO:0000256" key="6">
    <source>
        <dbReference type="ARBA" id="ARBA00023014"/>
    </source>
</evidence>
<name>A0ABV9GBQ3_9ACTN</name>
<keyword evidence="5" id="KW-0408">Iron</keyword>
<dbReference type="InterPro" id="IPR036895">
    <property type="entry name" value="Uracil-DNA_glycosylase-like_sf"/>
</dbReference>
<dbReference type="Proteomes" id="UP001595993">
    <property type="component" value="Unassembled WGS sequence"/>
</dbReference>
<evidence type="ECO:0000256" key="8">
    <source>
        <dbReference type="SAM" id="MobiDB-lite"/>
    </source>
</evidence>
<protein>
    <submittedName>
        <fullName evidence="10">Uracil-DNA glycosylase family protein</fullName>
    </submittedName>
</protein>
<keyword evidence="1" id="KW-0004">4Fe-4S</keyword>
<evidence type="ECO:0000313" key="11">
    <source>
        <dbReference type="Proteomes" id="UP001595993"/>
    </source>
</evidence>
<keyword evidence="11" id="KW-1185">Reference proteome</keyword>
<proteinExistence type="predicted"/>
<dbReference type="Gene3D" id="3.40.470.10">
    <property type="entry name" value="Uracil-DNA glycosylase-like domain"/>
    <property type="match status" value="1"/>
</dbReference>
<reference evidence="11" key="1">
    <citation type="journal article" date="2019" name="Int. J. Syst. Evol. Microbiol.">
        <title>The Global Catalogue of Microorganisms (GCM) 10K type strain sequencing project: providing services to taxonomists for standard genome sequencing and annotation.</title>
        <authorList>
            <consortium name="The Broad Institute Genomics Platform"/>
            <consortium name="The Broad Institute Genome Sequencing Center for Infectious Disease"/>
            <person name="Wu L."/>
            <person name="Ma J."/>
        </authorList>
    </citation>
    <scope>NUCLEOTIDE SEQUENCE [LARGE SCALE GENOMIC DNA]</scope>
    <source>
        <strain evidence="11">CGMCC 4.7139</strain>
    </source>
</reference>
<keyword evidence="4" id="KW-0378">Hydrolase</keyword>
<keyword evidence="6" id="KW-0411">Iron-sulfur</keyword>
<keyword evidence="3" id="KW-0227">DNA damage</keyword>
<dbReference type="PANTHER" id="PTHR33693:SF9">
    <property type="entry name" value="TYPE-4 URACIL-DNA GLYCOSYLASE"/>
    <property type="match status" value="1"/>
</dbReference>
<evidence type="ECO:0000259" key="9">
    <source>
        <dbReference type="Pfam" id="PF03167"/>
    </source>
</evidence>
<comment type="caution">
    <text evidence="10">The sequence shown here is derived from an EMBL/GenBank/DDBJ whole genome shotgun (WGS) entry which is preliminary data.</text>
</comment>
<evidence type="ECO:0000256" key="5">
    <source>
        <dbReference type="ARBA" id="ARBA00023004"/>
    </source>
</evidence>
<evidence type="ECO:0000256" key="7">
    <source>
        <dbReference type="ARBA" id="ARBA00023204"/>
    </source>
</evidence>
<evidence type="ECO:0000256" key="2">
    <source>
        <dbReference type="ARBA" id="ARBA00022723"/>
    </source>
</evidence>
<keyword evidence="7" id="KW-0234">DNA repair</keyword>
<dbReference type="InterPro" id="IPR005122">
    <property type="entry name" value="Uracil-DNA_glycosylase-like"/>
</dbReference>
<accession>A0ABV9GBQ3</accession>
<dbReference type="PANTHER" id="PTHR33693">
    <property type="entry name" value="TYPE-5 URACIL-DNA GLYCOSYLASE"/>
    <property type="match status" value="1"/>
</dbReference>
<dbReference type="RefSeq" id="WP_381200441.1">
    <property type="nucleotide sequence ID" value="NZ_JBHSFE010000022.1"/>
</dbReference>
<evidence type="ECO:0000313" key="10">
    <source>
        <dbReference type="EMBL" id="MFC4611387.1"/>
    </source>
</evidence>
<dbReference type="EMBL" id="JBHSFE010000022">
    <property type="protein sequence ID" value="MFC4611387.1"/>
    <property type="molecule type" value="Genomic_DNA"/>
</dbReference>
<sequence length="163" mass="17225">MTLRVAASPHHETPCKAANPHSSWPTGCGPVIRRSTGVTAVPSACPNSRHSMALREMTACRPWLQAEPRTVGPDVIVAPAATAGKSLLGTALRVTKEGGALIPLSGEESETYVVATLHPSAVLRSDDRESAYAGLVCDLRVTAEALHRPPRCPRGTIHVSVEH</sequence>
<gene>
    <name evidence="10" type="ORF">ACFO9E_26865</name>
</gene>
<dbReference type="Pfam" id="PF03167">
    <property type="entry name" value="UDG"/>
    <property type="match status" value="1"/>
</dbReference>
<keyword evidence="2" id="KW-0479">Metal-binding</keyword>
<dbReference type="SUPFAM" id="SSF52141">
    <property type="entry name" value="Uracil-DNA glycosylase-like"/>
    <property type="match status" value="1"/>
</dbReference>
<evidence type="ECO:0000256" key="4">
    <source>
        <dbReference type="ARBA" id="ARBA00022801"/>
    </source>
</evidence>
<evidence type="ECO:0000256" key="3">
    <source>
        <dbReference type="ARBA" id="ARBA00022763"/>
    </source>
</evidence>
<feature type="region of interest" description="Disordered" evidence="8">
    <location>
        <begin position="1"/>
        <end position="23"/>
    </location>
</feature>
<dbReference type="InterPro" id="IPR051536">
    <property type="entry name" value="UDG_Type-4/5"/>
</dbReference>
<feature type="domain" description="Uracil-DNA glycosylase-like" evidence="9">
    <location>
        <begin position="42"/>
        <end position="133"/>
    </location>
</feature>
<organism evidence="10 11">
    <name type="scientific">Streptomyces maoxianensis</name>
    <dbReference type="NCBI Taxonomy" id="1459942"/>
    <lineage>
        <taxon>Bacteria</taxon>
        <taxon>Bacillati</taxon>
        <taxon>Actinomycetota</taxon>
        <taxon>Actinomycetes</taxon>
        <taxon>Kitasatosporales</taxon>
        <taxon>Streptomycetaceae</taxon>
        <taxon>Streptomyces</taxon>
    </lineage>
</organism>